<protein>
    <recommendedName>
        <fullName evidence="3">Vitelline membrane outer layer protein 1 homolog</fullName>
    </recommendedName>
</protein>
<dbReference type="SUPFAM" id="SSF51092">
    <property type="entry name" value="Vitelline membrane outer protein-I (VMO-I)"/>
    <property type="match status" value="1"/>
</dbReference>
<reference evidence="1" key="2">
    <citation type="submission" date="2025-09" db="UniProtKB">
        <authorList>
            <consortium name="Ensembl"/>
        </authorList>
    </citation>
    <scope>IDENTIFICATION</scope>
</reference>
<dbReference type="Proteomes" id="UP000694388">
    <property type="component" value="Unplaced"/>
</dbReference>
<dbReference type="Gene3D" id="2.100.10.20">
    <property type="entry name" value="Vitelline membrane outer layer protein I (VOMI)"/>
    <property type="match status" value="1"/>
</dbReference>
<keyword evidence="2" id="KW-1185">Reference proteome</keyword>
<dbReference type="PANTHER" id="PTHR18841">
    <property type="entry name" value="VITELLINE MEMBRANE OUTER LAYER PROTEIN I-RELATED"/>
    <property type="match status" value="1"/>
</dbReference>
<evidence type="ECO:0000313" key="2">
    <source>
        <dbReference type="Proteomes" id="UP000694388"/>
    </source>
</evidence>
<evidence type="ECO:0008006" key="3">
    <source>
        <dbReference type="Google" id="ProtNLM"/>
    </source>
</evidence>
<organism evidence="1 2">
    <name type="scientific">Eptatretus burgeri</name>
    <name type="common">Inshore hagfish</name>
    <dbReference type="NCBI Taxonomy" id="7764"/>
    <lineage>
        <taxon>Eukaryota</taxon>
        <taxon>Metazoa</taxon>
        <taxon>Chordata</taxon>
        <taxon>Craniata</taxon>
        <taxon>Vertebrata</taxon>
        <taxon>Cyclostomata</taxon>
        <taxon>Myxini</taxon>
        <taxon>Myxiniformes</taxon>
        <taxon>Myxinidae</taxon>
        <taxon>Eptatretinae</taxon>
        <taxon>Eptatretus</taxon>
    </lineage>
</organism>
<dbReference type="Ensembl" id="ENSEBUT00000024394.1">
    <property type="protein sequence ID" value="ENSEBUP00000023818.1"/>
    <property type="gene ID" value="ENSEBUG00000014673.1"/>
</dbReference>
<dbReference type="InterPro" id="IPR005515">
    <property type="entry name" value="VOMI"/>
</dbReference>
<dbReference type="GeneTree" id="ENSGT00390000009313"/>
<dbReference type="PANTHER" id="PTHR18841:SF0">
    <property type="entry name" value="VITELLINE MEMBRANE OUTER LAYER 1 HOMOLOG A-RELATED"/>
    <property type="match status" value="1"/>
</dbReference>
<accession>A0A8C4R2K4</accession>
<name>A0A8C4R2K4_EPTBU</name>
<proteinExistence type="predicted"/>
<reference evidence="1" key="1">
    <citation type="submission" date="2025-08" db="UniProtKB">
        <authorList>
            <consortium name="Ensembl"/>
        </authorList>
    </citation>
    <scope>IDENTIFICATION</scope>
</reference>
<dbReference type="Pfam" id="PF03762">
    <property type="entry name" value="VOMI"/>
    <property type="match status" value="1"/>
</dbReference>
<dbReference type="InterPro" id="IPR036706">
    <property type="entry name" value="VOMI_sf"/>
</dbReference>
<sequence length="181" mass="20748">MKLQPNEADCKLFYESVCPNRAKFETRTEPWRKSMHEGLLNSARLKYWRWTIAISNGGQWGCWWSNEHQLANWPQQNLNFFHMWGCWTQPQWCPSGYLLAFRMQVESSQGAGDDTSANTIDFRCTDGSMLMGQGSNFGTYGSWSNDCGGKAICGMRTKIEEWTSAGDDTALNDVQFYCCDE</sequence>
<dbReference type="AlphaFoldDB" id="A0A8C4R2K4"/>
<evidence type="ECO:0000313" key="1">
    <source>
        <dbReference type="Ensembl" id="ENSEBUP00000023818.1"/>
    </source>
</evidence>
<dbReference type="GO" id="GO:0005615">
    <property type="term" value="C:extracellular space"/>
    <property type="evidence" value="ECO:0007669"/>
    <property type="project" value="TreeGrafter"/>
</dbReference>